<comment type="similarity">
    <text evidence="2 13">Belongs to the sodium:solute symporter (SSF) (TC 2.A.21) family.</text>
</comment>
<dbReference type="InterPro" id="IPR050277">
    <property type="entry name" value="Sodium:Solute_Symporter"/>
</dbReference>
<dbReference type="InterPro" id="IPR011851">
    <property type="entry name" value="Na/Pro_symporter"/>
</dbReference>
<evidence type="ECO:0000256" key="5">
    <source>
        <dbReference type="ARBA" id="ARBA00022692"/>
    </source>
</evidence>
<feature type="transmembrane region" description="Helical" evidence="14">
    <location>
        <begin position="475"/>
        <end position="494"/>
    </location>
</feature>
<evidence type="ECO:0000313" key="15">
    <source>
        <dbReference type="EMBL" id="MDT7831014.1"/>
    </source>
</evidence>
<keyword evidence="3 14" id="KW-0813">Transport</keyword>
<keyword evidence="10 14" id="KW-0472">Membrane</keyword>
<feature type="transmembrane region" description="Helical" evidence="14">
    <location>
        <begin position="329"/>
        <end position="355"/>
    </location>
</feature>
<evidence type="ECO:0000256" key="12">
    <source>
        <dbReference type="ARBA" id="ARBA00033708"/>
    </source>
</evidence>
<dbReference type="EMBL" id="JAVTTO010000001">
    <property type="protein sequence ID" value="MDT7831014.1"/>
    <property type="molecule type" value="Genomic_DNA"/>
</dbReference>
<keyword evidence="11 14" id="KW-0739">Sodium transport</keyword>
<dbReference type="InterPro" id="IPR001734">
    <property type="entry name" value="Na/solute_symporter"/>
</dbReference>
<protein>
    <recommendedName>
        <fullName evidence="14">Sodium/proline symporter</fullName>
    </recommendedName>
    <alternativeName>
        <fullName evidence="14">Proline permease</fullName>
    </alternativeName>
</protein>
<evidence type="ECO:0000256" key="14">
    <source>
        <dbReference type="RuleBase" id="RU366012"/>
    </source>
</evidence>
<dbReference type="Proteomes" id="UP001257277">
    <property type="component" value="Unassembled WGS sequence"/>
</dbReference>
<dbReference type="PANTHER" id="PTHR48086:SF3">
    <property type="entry name" value="SODIUM_PROLINE SYMPORTER"/>
    <property type="match status" value="1"/>
</dbReference>
<dbReference type="InterPro" id="IPR038377">
    <property type="entry name" value="Na/Glc_symporter_sf"/>
</dbReference>
<dbReference type="CDD" id="cd11475">
    <property type="entry name" value="SLC5sbd_PutP"/>
    <property type="match status" value="1"/>
</dbReference>
<feature type="transmembrane region" description="Helical" evidence="14">
    <location>
        <begin position="71"/>
        <end position="90"/>
    </location>
</feature>
<dbReference type="InterPro" id="IPR018212">
    <property type="entry name" value="Na/solute_symporter_CS"/>
</dbReference>
<accession>A0ABU3LB99</accession>
<evidence type="ECO:0000256" key="11">
    <source>
        <dbReference type="ARBA" id="ARBA00023201"/>
    </source>
</evidence>
<feature type="transmembrane region" description="Helical" evidence="14">
    <location>
        <begin position="6"/>
        <end position="23"/>
    </location>
</feature>
<evidence type="ECO:0000256" key="8">
    <source>
        <dbReference type="ARBA" id="ARBA00023053"/>
    </source>
</evidence>
<feature type="transmembrane region" description="Helical" evidence="14">
    <location>
        <begin position="404"/>
        <end position="429"/>
    </location>
</feature>
<dbReference type="Gene3D" id="1.20.1730.10">
    <property type="entry name" value="Sodium/glucose cotransporter"/>
    <property type="match status" value="1"/>
</dbReference>
<dbReference type="RefSeq" id="WP_349240268.1">
    <property type="nucleotide sequence ID" value="NZ_JAVTTO010000001.1"/>
</dbReference>
<keyword evidence="7 14" id="KW-1133">Transmembrane helix</keyword>
<comment type="subcellular location">
    <subcellularLocation>
        <location evidence="1 14">Cell membrane</location>
        <topology evidence="1 14">Multi-pass membrane protein</topology>
    </subcellularLocation>
</comment>
<comment type="catalytic activity">
    <reaction evidence="12">
        <text>L-proline(in) + Na(+)(in) = L-proline(out) + Na(+)(out)</text>
        <dbReference type="Rhea" id="RHEA:28967"/>
        <dbReference type="ChEBI" id="CHEBI:29101"/>
        <dbReference type="ChEBI" id="CHEBI:60039"/>
    </reaction>
</comment>
<feature type="transmembrane region" description="Helical" evidence="14">
    <location>
        <begin position="151"/>
        <end position="172"/>
    </location>
</feature>
<feature type="transmembrane region" description="Helical" evidence="14">
    <location>
        <begin position="225"/>
        <end position="252"/>
    </location>
</feature>
<dbReference type="PROSITE" id="PS00457">
    <property type="entry name" value="NA_SOLUT_SYMP_2"/>
    <property type="match status" value="1"/>
</dbReference>
<evidence type="ECO:0000256" key="9">
    <source>
        <dbReference type="ARBA" id="ARBA00023065"/>
    </source>
</evidence>
<organism evidence="15 16">
    <name type="scientific">Asprobacillus argus</name>
    <dbReference type="NCBI Taxonomy" id="3076534"/>
    <lineage>
        <taxon>Bacteria</taxon>
        <taxon>Pseudomonadati</taxon>
        <taxon>Bacteroidota</taxon>
        <taxon>Flavobacteriia</taxon>
        <taxon>Flavobacteriales</taxon>
        <taxon>Flavobacteriaceae</taxon>
        <taxon>Asprobacillus</taxon>
    </lineage>
</organism>
<feature type="transmembrane region" description="Helical" evidence="14">
    <location>
        <begin position="120"/>
        <end position="139"/>
    </location>
</feature>
<feature type="transmembrane region" description="Helical" evidence="14">
    <location>
        <begin position="273"/>
        <end position="297"/>
    </location>
</feature>
<evidence type="ECO:0000313" key="16">
    <source>
        <dbReference type="Proteomes" id="UP001257277"/>
    </source>
</evidence>
<keyword evidence="6 14" id="KW-0769">Symport</keyword>
<keyword evidence="8 14" id="KW-0915">Sodium</keyword>
<evidence type="ECO:0000256" key="13">
    <source>
        <dbReference type="RuleBase" id="RU362091"/>
    </source>
</evidence>
<sequence length="503" mass="55075">MNTKYIILFLYFSVLFLIGYFAAKRIKNTKDYYVGGKKLNFWVVAFSARATGESAWLLLGLTGLGAMVGVSAFWVVLGEVIGVTVSWFFMAEKFKKLSDKYNSITIPDYLVSRFKPKGNTLRIVAATALSLFVIIYVSAQIDATGSAFESFLGWNYFTGAIVGFLIVLTYIFSGGFVAVAWSDLFQGLIMLIGLVGLPIVAYVSISSDVSISQELTKLDPSFLNIWGEGGLTLINIFTILGFVFIGLGFMGSPQLFVRFMSIKGISEIKKGRWVAFVFTILTDSCAVLIGIFGRYLLTSIDANPEDILGNGGQNVLPLLVEEIMPLTLIGLYIAAVLSAIMSTIDSLLVVASSAISRDFYQQIYKPKKTEVELAKISKIITLLLAVFALIIAMIVAITTPERTIFWFVIFGWSGIAATFCPTIILSLFWNKFNTKGAIASMITGFLSVPLFKFGFTSLDGVGIYFEKLGELGPSFILAIIIGIIVSSITSKQYVNSEIKSITE</sequence>
<dbReference type="PROSITE" id="PS50283">
    <property type="entry name" value="NA_SOLUT_SYMP_3"/>
    <property type="match status" value="1"/>
</dbReference>
<keyword evidence="4 14" id="KW-1003">Cell membrane</keyword>
<proteinExistence type="inferred from homology"/>
<reference evidence="15 16" key="1">
    <citation type="submission" date="2023-09" db="EMBL/GenBank/DDBJ databases">
        <title>Novel taxa isolated from Blanes Bay.</title>
        <authorList>
            <person name="Rey-Velasco X."/>
            <person name="Lucena T."/>
        </authorList>
    </citation>
    <scope>NUCLEOTIDE SEQUENCE [LARGE SCALE GENOMIC DNA]</scope>
    <source>
        <strain evidence="15 16">S356</strain>
    </source>
</reference>
<feature type="transmembrane region" description="Helical" evidence="14">
    <location>
        <begin position="436"/>
        <end position="455"/>
    </location>
</feature>
<comment type="function">
    <text evidence="14">Catalyzes the sodium-dependent uptake of extracellular L-proline.</text>
</comment>
<dbReference type="PANTHER" id="PTHR48086">
    <property type="entry name" value="SODIUM/PROLINE SYMPORTER-RELATED"/>
    <property type="match status" value="1"/>
</dbReference>
<dbReference type="Pfam" id="PF00474">
    <property type="entry name" value="SSF"/>
    <property type="match status" value="1"/>
</dbReference>
<keyword evidence="5 14" id="KW-0812">Transmembrane</keyword>
<gene>
    <name evidence="15" type="ORF">RQM59_01405</name>
</gene>
<dbReference type="NCBIfam" id="TIGR00813">
    <property type="entry name" value="sss"/>
    <property type="match status" value="1"/>
</dbReference>
<evidence type="ECO:0000256" key="4">
    <source>
        <dbReference type="ARBA" id="ARBA00022475"/>
    </source>
</evidence>
<evidence type="ECO:0000256" key="3">
    <source>
        <dbReference type="ARBA" id="ARBA00022448"/>
    </source>
</evidence>
<comment type="caution">
    <text evidence="15">The sequence shown here is derived from an EMBL/GenBank/DDBJ whole genome shotgun (WGS) entry which is preliminary data.</text>
</comment>
<evidence type="ECO:0000256" key="6">
    <source>
        <dbReference type="ARBA" id="ARBA00022847"/>
    </source>
</evidence>
<feature type="transmembrane region" description="Helical" evidence="14">
    <location>
        <begin position="376"/>
        <end position="398"/>
    </location>
</feature>
<feature type="transmembrane region" description="Helical" evidence="14">
    <location>
        <begin position="184"/>
        <end position="205"/>
    </location>
</feature>
<evidence type="ECO:0000256" key="1">
    <source>
        <dbReference type="ARBA" id="ARBA00004651"/>
    </source>
</evidence>
<keyword evidence="14" id="KW-0029">Amino-acid transport</keyword>
<evidence type="ECO:0000256" key="10">
    <source>
        <dbReference type="ARBA" id="ARBA00023136"/>
    </source>
</evidence>
<evidence type="ECO:0000256" key="7">
    <source>
        <dbReference type="ARBA" id="ARBA00022989"/>
    </source>
</evidence>
<keyword evidence="16" id="KW-1185">Reference proteome</keyword>
<evidence type="ECO:0000256" key="2">
    <source>
        <dbReference type="ARBA" id="ARBA00006434"/>
    </source>
</evidence>
<keyword evidence="9 14" id="KW-0406">Ion transport</keyword>
<name>A0ABU3LB99_9FLAO</name>